<evidence type="ECO:0000313" key="4">
    <source>
        <dbReference type="EMBL" id="KRG18854.1"/>
    </source>
</evidence>
<evidence type="ECO:0000259" key="3">
    <source>
        <dbReference type="Pfam" id="PF18912"/>
    </source>
</evidence>
<dbReference type="InterPro" id="IPR044005">
    <property type="entry name" value="DZR_2"/>
</dbReference>
<dbReference type="PANTHER" id="PTHR47505">
    <property type="entry name" value="DNA UTILIZATION PROTEIN YHGH"/>
    <property type="match status" value="1"/>
</dbReference>
<dbReference type="PANTHER" id="PTHR47505:SF1">
    <property type="entry name" value="DNA UTILIZATION PROTEIN YHGH"/>
    <property type="match status" value="1"/>
</dbReference>
<evidence type="ECO:0000256" key="1">
    <source>
        <dbReference type="ARBA" id="ARBA00008007"/>
    </source>
</evidence>
<gene>
    <name evidence="5" type="ORF">CC99x_000180</name>
    <name evidence="4" type="ORF">CC99x_01335</name>
</gene>
<keyword evidence="6" id="KW-1185">Reference proteome</keyword>
<accession>A0A0Q9YEG2</accession>
<dbReference type="Pfam" id="PF00156">
    <property type="entry name" value="Pribosyltran"/>
    <property type="match status" value="1"/>
</dbReference>
<dbReference type="AlphaFoldDB" id="A0A0Q9YEG2"/>
<comment type="similarity">
    <text evidence="1">Belongs to the ComF/GntX family.</text>
</comment>
<dbReference type="EMBL" id="LKHV01000005">
    <property type="protein sequence ID" value="KRG18854.1"/>
    <property type="molecule type" value="Genomic_DNA"/>
</dbReference>
<evidence type="ECO:0000313" key="6">
    <source>
        <dbReference type="Proteomes" id="UP000051494"/>
    </source>
</evidence>
<evidence type="ECO:0000259" key="2">
    <source>
        <dbReference type="Pfam" id="PF00156"/>
    </source>
</evidence>
<dbReference type="InterPro" id="IPR051910">
    <property type="entry name" value="ComF/GntX_DNA_util-trans"/>
</dbReference>
<protein>
    <submittedName>
        <fullName evidence="5">ComF family protein</fullName>
    </submittedName>
    <submittedName>
        <fullName evidence="4">DNA utilization protein GntX</fullName>
    </submittedName>
</protein>
<proteinExistence type="inferred from homology"/>
<dbReference type="InterPro" id="IPR029057">
    <property type="entry name" value="PRTase-like"/>
</dbReference>
<dbReference type="OrthoDB" id="9793412at2"/>
<dbReference type="Proteomes" id="UP000051494">
    <property type="component" value="Unassembled WGS sequence"/>
</dbReference>
<reference evidence="5" key="3">
    <citation type="submission" date="2021-06" db="EMBL/GenBank/DDBJ databases">
        <title>Genomic Description and Analysis of Intracellular Bacteria, Candidatus Berkiella cookevillensis and Candidatus Berkiella aquae.</title>
        <authorList>
            <person name="Kidane D.T."/>
            <person name="Mehari Y.T."/>
            <person name="Rice F.C."/>
            <person name="Arivett B.A."/>
            <person name="Farone A.L."/>
            <person name="Berk S.G."/>
            <person name="Farone M.B."/>
        </authorList>
    </citation>
    <scope>NUCLEOTIDE SEQUENCE</scope>
    <source>
        <strain evidence="5">CC99</strain>
    </source>
</reference>
<feature type="domain" description="Double zinc ribbon" evidence="3">
    <location>
        <begin position="23"/>
        <end position="69"/>
    </location>
</feature>
<organism evidence="4">
    <name type="scientific">Candidatus Berkiella cookevillensis</name>
    <dbReference type="NCBI Taxonomy" id="437022"/>
    <lineage>
        <taxon>Bacteria</taxon>
        <taxon>Pseudomonadati</taxon>
        <taxon>Pseudomonadota</taxon>
        <taxon>Gammaproteobacteria</taxon>
        <taxon>Candidatus Berkiellales</taxon>
        <taxon>Candidatus Berkiellaceae</taxon>
        <taxon>Candidatus Berkiella</taxon>
    </lineage>
</organism>
<dbReference type="SUPFAM" id="SSF53271">
    <property type="entry name" value="PRTase-like"/>
    <property type="match status" value="1"/>
</dbReference>
<dbReference type="STRING" id="437022.CC99x_01335"/>
<reference evidence="5" key="2">
    <citation type="journal article" date="2016" name="Genome Announc.">
        <title>Draft Genome Sequences of Two Novel Amoeba-Resistant Intranuclear Bacteria, 'Candidatus Berkiella cookevillensis' and 'Candidatus Berkiella aquae'.</title>
        <authorList>
            <person name="Mehari Y.T."/>
            <person name="Arivett B.A."/>
            <person name="Farone A.L."/>
            <person name="Gunderson J.H."/>
            <person name="Farone M.B."/>
        </authorList>
    </citation>
    <scope>NUCLEOTIDE SEQUENCE</scope>
    <source>
        <strain evidence="5">CC99</strain>
    </source>
</reference>
<name>A0A0Q9YEG2_9GAMM</name>
<dbReference type="CDD" id="cd06223">
    <property type="entry name" value="PRTases_typeI"/>
    <property type="match status" value="1"/>
</dbReference>
<sequence length="236" mass="27302">MVNKWSKIIQNLVGFCKSSIDNTCHICYQTNTNNTEICDTCCQWLPWLREACQHCAYPLVDALLCGACLGKRHDLDHLKALFRYERPIKQFLLNLKFQQKLYPARLFAQYFLAHFEPNFCMDAIIAVPLAKERLKARGYNQSIEIAKGLSKQLAIPLYTDVLYKERDTKSQSDLNKQQREHNLKYTDFKLSSSFSGKRVLLIDDVYTTGTTLRCVAKQLKAQGVEYVEAWVICRSL</sequence>
<reference evidence="4" key="1">
    <citation type="submission" date="2015-09" db="EMBL/GenBank/DDBJ databases">
        <title>Draft Genome Sequences of Two Novel Amoeba-resistant Intranuclear Bacteria, Candidatus Berkiella cookevillensis and Candidatus Berkiella aquae.</title>
        <authorList>
            <person name="Mehari Y.T."/>
            <person name="Arivett B.A."/>
            <person name="Farone A.L."/>
            <person name="Gunderson J.H."/>
            <person name="Farone M.B."/>
        </authorList>
    </citation>
    <scope>NUCLEOTIDE SEQUENCE [LARGE SCALE GENOMIC DNA]</scope>
    <source>
        <strain evidence="4">CC99</strain>
    </source>
</reference>
<dbReference type="Pfam" id="PF18912">
    <property type="entry name" value="DZR_2"/>
    <property type="match status" value="1"/>
</dbReference>
<feature type="domain" description="Phosphoribosyltransferase" evidence="2">
    <location>
        <begin position="142"/>
        <end position="234"/>
    </location>
</feature>
<dbReference type="Gene3D" id="3.40.50.2020">
    <property type="match status" value="1"/>
</dbReference>
<evidence type="ECO:0000313" key="5">
    <source>
        <dbReference type="EMBL" id="MCS5707312.1"/>
    </source>
</evidence>
<dbReference type="RefSeq" id="WP_158003206.1">
    <property type="nucleotide sequence ID" value="NZ_LKHV02000001.1"/>
</dbReference>
<comment type="caution">
    <text evidence="4">The sequence shown here is derived from an EMBL/GenBank/DDBJ whole genome shotgun (WGS) entry which is preliminary data.</text>
</comment>
<dbReference type="InterPro" id="IPR000836">
    <property type="entry name" value="PRTase_dom"/>
</dbReference>
<dbReference type="EMBL" id="LKHV02000001">
    <property type="protein sequence ID" value="MCS5707312.1"/>
    <property type="molecule type" value="Genomic_DNA"/>
</dbReference>
<dbReference type="PATRIC" id="fig|1590042.3.peg.1356"/>